<keyword evidence="1" id="KW-0732">Signal</keyword>
<dbReference type="Proteomes" id="UP001165122">
    <property type="component" value="Unassembled WGS sequence"/>
</dbReference>
<evidence type="ECO:0000313" key="2">
    <source>
        <dbReference type="EMBL" id="GMH61584.1"/>
    </source>
</evidence>
<name>A0A9W7A444_9STRA</name>
<accession>A0A9W7A444</accession>
<proteinExistence type="predicted"/>
<gene>
    <name evidence="2" type="ORF">TrLO_g9908</name>
</gene>
<dbReference type="OrthoDB" id="10452872at2759"/>
<evidence type="ECO:0000313" key="3">
    <source>
        <dbReference type="Proteomes" id="UP001165122"/>
    </source>
</evidence>
<organism evidence="2 3">
    <name type="scientific">Triparma laevis f. longispina</name>
    <dbReference type="NCBI Taxonomy" id="1714387"/>
    <lineage>
        <taxon>Eukaryota</taxon>
        <taxon>Sar</taxon>
        <taxon>Stramenopiles</taxon>
        <taxon>Ochrophyta</taxon>
        <taxon>Bolidophyceae</taxon>
        <taxon>Parmales</taxon>
        <taxon>Triparmaceae</taxon>
        <taxon>Triparma</taxon>
    </lineage>
</organism>
<dbReference type="AlphaFoldDB" id="A0A9W7A444"/>
<feature type="signal peptide" evidence="1">
    <location>
        <begin position="1"/>
        <end position="17"/>
    </location>
</feature>
<evidence type="ECO:0000256" key="1">
    <source>
        <dbReference type="SAM" id="SignalP"/>
    </source>
</evidence>
<reference evidence="3" key="1">
    <citation type="journal article" date="2023" name="Commun. Biol.">
        <title>Genome analysis of Parmales, the sister group of diatoms, reveals the evolutionary specialization of diatoms from phago-mixotrophs to photoautotrophs.</title>
        <authorList>
            <person name="Ban H."/>
            <person name="Sato S."/>
            <person name="Yoshikawa S."/>
            <person name="Yamada K."/>
            <person name="Nakamura Y."/>
            <person name="Ichinomiya M."/>
            <person name="Sato N."/>
            <person name="Blanc-Mathieu R."/>
            <person name="Endo H."/>
            <person name="Kuwata A."/>
            <person name="Ogata H."/>
        </authorList>
    </citation>
    <scope>NUCLEOTIDE SEQUENCE [LARGE SCALE GENOMIC DNA]</scope>
    <source>
        <strain evidence="3">NIES 3700</strain>
    </source>
</reference>
<dbReference type="EMBL" id="BRXW01000510">
    <property type="protein sequence ID" value="GMH61584.1"/>
    <property type="molecule type" value="Genomic_DNA"/>
</dbReference>
<protein>
    <submittedName>
        <fullName evidence="2">Uncharacterized protein</fullName>
    </submittedName>
</protein>
<sequence>MKFQFIVAALAIASSQAFVPATFSVTRSPSALASTPAATDYEAELKKIEDDAKKRMDDKVKELKDKIDAENK</sequence>
<feature type="chain" id="PRO_5040954411" evidence="1">
    <location>
        <begin position="18"/>
        <end position="72"/>
    </location>
</feature>
<comment type="caution">
    <text evidence="2">The sequence shown here is derived from an EMBL/GenBank/DDBJ whole genome shotgun (WGS) entry which is preliminary data.</text>
</comment>
<keyword evidence="3" id="KW-1185">Reference proteome</keyword>